<dbReference type="Pfam" id="PF13181">
    <property type="entry name" value="TPR_8"/>
    <property type="match status" value="1"/>
</dbReference>
<reference evidence="5" key="3">
    <citation type="submission" date="2025-09" db="UniProtKB">
        <authorList>
            <consortium name="Ensembl"/>
        </authorList>
    </citation>
    <scope>IDENTIFICATION</scope>
</reference>
<dbReference type="InParanoid" id="A0A669BDH2"/>
<dbReference type="PROSITE" id="PS50005">
    <property type="entry name" value="TPR"/>
    <property type="match status" value="2"/>
</dbReference>
<evidence type="ECO:0000256" key="3">
    <source>
        <dbReference type="ARBA" id="ARBA00038336"/>
    </source>
</evidence>
<reference evidence="5" key="2">
    <citation type="submission" date="2025-08" db="UniProtKB">
        <authorList>
            <consortium name="Ensembl"/>
        </authorList>
    </citation>
    <scope>IDENTIFICATION</scope>
</reference>
<keyword evidence="1" id="KW-0677">Repeat</keyword>
<name>A0A669BDH2_ORENI</name>
<feature type="repeat" description="TPR" evidence="4">
    <location>
        <begin position="435"/>
        <end position="468"/>
    </location>
</feature>
<feature type="repeat" description="TPR" evidence="4">
    <location>
        <begin position="336"/>
        <end position="369"/>
    </location>
</feature>
<dbReference type="InterPro" id="IPR011990">
    <property type="entry name" value="TPR-like_helical_dom_sf"/>
</dbReference>
<dbReference type="FunCoup" id="A0A669BDH2">
    <property type="interactions" value="611"/>
</dbReference>
<proteinExistence type="inferred from homology"/>
<dbReference type="GeneTree" id="ENSGT00950000182946"/>
<dbReference type="FunFam" id="1.25.40.10:FF:000032">
    <property type="entry name" value="Interferon-induced protein with tetratricopeptide repeats 5"/>
    <property type="match status" value="1"/>
</dbReference>
<keyword evidence="2 4" id="KW-0802">TPR repeat</keyword>
<evidence type="ECO:0000256" key="2">
    <source>
        <dbReference type="ARBA" id="ARBA00022803"/>
    </source>
</evidence>
<dbReference type="GO" id="GO:0005829">
    <property type="term" value="C:cytosol"/>
    <property type="evidence" value="ECO:0007669"/>
    <property type="project" value="TreeGrafter"/>
</dbReference>
<evidence type="ECO:0000256" key="4">
    <source>
        <dbReference type="PROSITE-ProRule" id="PRU00339"/>
    </source>
</evidence>
<dbReference type="Gene3D" id="1.25.40.10">
    <property type="entry name" value="Tetratricopeptide repeat domain"/>
    <property type="match status" value="3"/>
</dbReference>
<reference evidence="6" key="1">
    <citation type="submission" date="2012-01" db="EMBL/GenBank/DDBJ databases">
        <title>The Genome Sequence of Oreochromis niloticus (Nile Tilapia).</title>
        <authorList>
            <consortium name="Broad Institute Genome Assembly Team"/>
            <consortium name="Broad Institute Sequencing Platform"/>
            <person name="Di Palma F."/>
            <person name="Johnson J."/>
            <person name="Lander E.S."/>
            <person name="Lindblad-Toh K."/>
        </authorList>
    </citation>
    <scope>NUCLEOTIDE SEQUENCE [LARGE SCALE GENOMIC DNA]</scope>
</reference>
<keyword evidence="6" id="KW-1185">Reference proteome</keyword>
<dbReference type="Proteomes" id="UP000005207">
    <property type="component" value="Linkage group LG3"/>
</dbReference>
<evidence type="ECO:0000313" key="5">
    <source>
        <dbReference type="Ensembl" id="ENSONIP00000033576.1"/>
    </source>
</evidence>
<protein>
    <submittedName>
        <fullName evidence="5">Interferon-induced protein with tetratricopeptide repeats 1</fullName>
    </submittedName>
</protein>
<dbReference type="Pfam" id="PF13432">
    <property type="entry name" value="TPR_16"/>
    <property type="match status" value="1"/>
</dbReference>
<evidence type="ECO:0000256" key="1">
    <source>
        <dbReference type="ARBA" id="ARBA00022737"/>
    </source>
</evidence>
<accession>A0A669BDH2</accession>
<comment type="similarity">
    <text evidence="3">Belongs to the IFIT family.</text>
</comment>
<dbReference type="GO" id="GO:0051607">
    <property type="term" value="P:defense response to virus"/>
    <property type="evidence" value="ECO:0007669"/>
    <property type="project" value="TreeGrafter"/>
</dbReference>
<evidence type="ECO:0000313" key="6">
    <source>
        <dbReference type="Proteomes" id="UP000005207"/>
    </source>
</evidence>
<dbReference type="SUPFAM" id="SSF48452">
    <property type="entry name" value="TPR-like"/>
    <property type="match status" value="2"/>
</dbReference>
<dbReference type="Ensembl" id="ENSONIT00000057054.1">
    <property type="protein sequence ID" value="ENSONIP00000033576.1"/>
    <property type="gene ID" value="ENSONIG00000017771.2"/>
</dbReference>
<organism evidence="5 6">
    <name type="scientific">Oreochromis niloticus</name>
    <name type="common">Nile tilapia</name>
    <name type="synonym">Tilapia nilotica</name>
    <dbReference type="NCBI Taxonomy" id="8128"/>
    <lineage>
        <taxon>Eukaryota</taxon>
        <taxon>Metazoa</taxon>
        <taxon>Chordata</taxon>
        <taxon>Craniata</taxon>
        <taxon>Vertebrata</taxon>
        <taxon>Euteleostomi</taxon>
        <taxon>Actinopterygii</taxon>
        <taxon>Neopterygii</taxon>
        <taxon>Teleostei</taxon>
        <taxon>Neoteleostei</taxon>
        <taxon>Acanthomorphata</taxon>
        <taxon>Ovalentaria</taxon>
        <taxon>Cichlomorphae</taxon>
        <taxon>Cichliformes</taxon>
        <taxon>Cichlidae</taxon>
        <taxon>African cichlids</taxon>
        <taxon>Pseudocrenilabrinae</taxon>
        <taxon>Oreochromini</taxon>
        <taxon>Oreochromis</taxon>
    </lineage>
</organism>
<dbReference type="AlphaFoldDB" id="A0A669BDH2"/>
<dbReference type="PANTHER" id="PTHR10271:SF29">
    <property type="entry name" value="INTERFERON-INDUCED PROTEIN WITH TETRATRICOPEPTIDE REPEATS-RELATED"/>
    <property type="match status" value="1"/>
</dbReference>
<dbReference type="InterPro" id="IPR019734">
    <property type="entry name" value="TPR_rpt"/>
</dbReference>
<gene>
    <name evidence="5" type="primary">LOC109194232</name>
</gene>
<dbReference type="SMART" id="SM00028">
    <property type="entry name" value="TPR"/>
    <property type="match status" value="7"/>
</dbReference>
<sequence length="488" mass="56902">MSEDSSALLSRLQQLQCHFTWDLKKDVDPKILITRLKTDIDFHWSQCEGGSCFYSLLAYCRYLQDQREEALSLLNQSEETIRESYGDESERRLIVTYGDMAWLKYHDGDFAQSQSYCQRVEDILVKYPTGSSGSLLPEVYGEQGWTYFKVSWSSLSKAIECFRKALEVQTRDTEWNAGYAIALFCREQWVFENLQEDEESQATKQLRLALEINPNNAALQCMLAVKLVAYKKYQEADGLVEMALENDPDNPHVIRHSGKYFRNRNRLDEAIDMFTRGLRRDDESDFFHHQLALCYKQKKIAEQFRRPFSNREEVRKWRRICISHLEESVKRKRPFVEAWAELALLCAEAGDMSRAEEAYQQCLKKLPEVEEEKDCQTIHQRCGDFHHYHTKNEAQAIAHYTKGLLIPLKKYEWKLCAKKLKQIAERRLAKNRGDGEALALLGQVARAEGDSKKAAFFYEKALNYDKDNEEYLSALCELRLELQGSSSD</sequence>
<dbReference type="PANTHER" id="PTHR10271">
    <property type="entry name" value="INTERFERON-INDUCED PROTEIN WITH TETRATRICOPEPTIDE REPEATS"/>
    <property type="match status" value="1"/>
</dbReference>